<keyword evidence="11" id="KW-1185">Reference proteome</keyword>
<dbReference type="Gene3D" id="3.30.2350.10">
    <property type="entry name" value="Pseudouridine synthase"/>
    <property type="match status" value="1"/>
</dbReference>
<dbReference type="SUPFAM" id="SSF55174">
    <property type="entry name" value="Alpha-L RNA-binding motif"/>
    <property type="match status" value="1"/>
</dbReference>
<dbReference type="PANTHER" id="PTHR21600:SF92">
    <property type="entry name" value="RIBOSOMAL LARGE SUBUNIT PSEUDOURIDINE SYNTHASE C"/>
    <property type="match status" value="1"/>
</dbReference>
<evidence type="ECO:0000256" key="2">
    <source>
        <dbReference type="ARBA" id="ARBA00002876"/>
    </source>
</evidence>
<protein>
    <recommendedName>
        <fullName evidence="8">Pseudouridine synthase</fullName>
        <ecNumber evidence="8">5.4.99.-</ecNumber>
    </recommendedName>
</protein>
<evidence type="ECO:0000259" key="9">
    <source>
        <dbReference type="SMART" id="SM00363"/>
    </source>
</evidence>
<dbReference type="SUPFAM" id="SSF55120">
    <property type="entry name" value="Pseudouridine synthase"/>
    <property type="match status" value="1"/>
</dbReference>
<dbReference type="EC" id="5.4.99.-" evidence="8"/>
<dbReference type="Pfam" id="PF00849">
    <property type="entry name" value="PseudoU_synth_2"/>
    <property type="match status" value="1"/>
</dbReference>
<dbReference type="NCBIfam" id="TIGR00005">
    <property type="entry name" value="rluA_subfam"/>
    <property type="match status" value="1"/>
</dbReference>
<organism evidence="10 11">
    <name type="scientific">Thiobacillus sedimenti</name>
    <dbReference type="NCBI Taxonomy" id="3110231"/>
    <lineage>
        <taxon>Bacteria</taxon>
        <taxon>Pseudomonadati</taxon>
        <taxon>Pseudomonadota</taxon>
        <taxon>Betaproteobacteria</taxon>
        <taxon>Nitrosomonadales</taxon>
        <taxon>Thiobacillaceae</taxon>
        <taxon>Thiobacillus</taxon>
    </lineage>
</organism>
<evidence type="ECO:0000313" key="11">
    <source>
        <dbReference type="Proteomes" id="UP001334732"/>
    </source>
</evidence>
<dbReference type="InterPro" id="IPR036986">
    <property type="entry name" value="S4_RNA-bd_sf"/>
</dbReference>
<evidence type="ECO:0000256" key="5">
    <source>
        <dbReference type="ARBA" id="ARBA00022884"/>
    </source>
</evidence>
<keyword evidence="5 7" id="KW-0694">RNA-binding</keyword>
<dbReference type="InterPro" id="IPR006145">
    <property type="entry name" value="PsdUridine_synth_RsuA/RluA"/>
</dbReference>
<proteinExistence type="inferred from homology"/>
<feature type="domain" description="RNA-binding S4" evidence="9">
    <location>
        <begin position="23"/>
        <end position="82"/>
    </location>
</feature>
<dbReference type="InterPro" id="IPR002942">
    <property type="entry name" value="S4_RNA-bd"/>
</dbReference>
<dbReference type="PANTHER" id="PTHR21600">
    <property type="entry name" value="MITOCHONDRIAL RNA PSEUDOURIDINE SYNTHASE"/>
    <property type="match status" value="1"/>
</dbReference>
<accession>A0ABZ1CM04</accession>
<dbReference type="SMART" id="SM00363">
    <property type="entry name" value="S4"/>
    <property type="match status" value="1"/>
</dbReference>
<comment type="function">
    <text evidence="2">Responsible for synthesis of pseudouridine from uracil at positions 955, 2504 and 2580 in 23S ribosomal RNA.</text>
</comment>
<evidence type="ECO:0000256" key="7">
    <source>
        <dbReference type="PROSITE-ProRule" id="PRU00182"/>
    </source>
</evidence>
<dbReference type="CDD" id="cd00165">
    <property type="entry name" value="S4"/>
    <property type="match status" value="1"/>
</dbReference>
<dbReference type="Proteomes" id="UP001334732">
    <property type="component" value="Chromosome"/>
</dbReference>
<dbReference type="CDD" id="cd02869">
    <property type="entry name" value="PseudoU_synth_RluA_like"/>
    <property type="match status" value="1"/>
</dbReference>
<keyword evidence="4" id="KW-0698">rRNA processing</keyword>
<evidence type="ECO:0000256" key="4">
    <source>
        <dbReference type="ARBA" id="ARBA00022552"/>
    </source>
</evidence>
<reference evidence="10 11" key="1">
    <citation type="submission" date="2023-12" db="EMBL/GenBank/DDBJ databases">
        <title>Thiobacillus sedimentum sp. nov., a chemolithoautotrophic sulfur-oxidizing bacterium isolated from freshwater sediment.</title>
        <authorList>
            <person name="Luo J."/>
            <person name="Dai C."/>
        </authorList>
    </citation>
    <scope>NUCLEOTIDE SEQUENCE [LARGE SCALE GENOMIC DNA]</scope>
    <source>
        <strain evidence="10 11">SCUT-2</strain>
    </source>
</reference>
<dbReference type="Gene3D" id="3.10.290.10">
    <property type="entry name" value="RNA-binding S4 domain"/>
    <property type="match status" value="1"/>
</dbReference>
<comment type="catalytic activity">
    <reaction evidence="1">
        <text>uridine(955/2504/2580) in 23S rRNA = pseudouridine(955/2504/2580) in 23S rRNA</text>
        <dbReference type="Rhea" id="RHEA:42528"/>
        <dbReference type="Rhea" id="RHEA-COMP:10099"/>
        <dbReference type="Rhea" id="RHEA-COMP:10100"/>
        <dbReference type="ChEBI" id="CHEBI:65314"/>
        <dbReference type="ChEBI" id="CHEBI:65315"/>
        <dbReference type="EC" id="5.4.99.24"/>
    </reaction>
</comment>
<evidence type="ECO:0000313" key="10">
    <source>
        <dbReference type="EMBL" id="WRS40312.1"/>
    </source>
</evidence>
<name>A0ABZ1CM04_9PROT</name>
<keyword evidence="6 8" id="KW-0413">Isomerase</keyword>
<evidence type="ECO:0000256" key="8">
    <source>
        <dbReference type="RuleBase" id="RU362028"/>
    </source>
</evidence>
<dbReference type="EMBL" id="CP141769">
    <property type="protein sequence ID" value="WRS40312.1"/>
    <property type="molecule type" value="Genomic_DNA"/>
</dbReference>
<dbReference type="InterPro" id="IPR020103">
    <property type="entry name" value="PsdUridine_synth_cat_dom_sf"/>
</dbReference>
<dbReference type="Pfam" id="PF01479">
    <property type="entry name" value="S4"/>
    <property type="match status" value="1"/>
</dbReference>
<evidence type="ECO:0000256" key="1">
    <source>
        <dbReference type="ARBA" id="ARBA00000381"/>
    </source>
</evidence>
<dbReference type="InterPro" id="IPR006225">
    <property type="entry name" value="PsdUridine_synth_RluC/D"/>
</dbReference>
<dbReference type="InterPro" id="IPR050188">
    <property type="entry name" value="RluA_PseudoU_synthase"/>
</dbReference>
<comment type="catalytic activity">
    <reaction evidence="8">
        <text>a uridine in RNA = a pseudouridine in RNA</text>
        <dbReference type="Rhea" id="RHEA:48348"/>
        <dbReference type="Rhea" id="RHEA-COMP:12068"/>
        <dbReference type="Rhea" id="RHEA-COMP:12069"/>
        <dbReference type="ChEBI" id="CHEBI:65314"/>
        <dbReference type="ChEBI" id="CHEBI:65315"/>
    </reaction>
</comment>
<dbReference type="InterPro" id="IPR006224">
    <property type="entry name" value="PsdUridine_synth_RluA-like_CS"/>
</dbReference>
<comment type="similarity">
    <text evidence="3 8">Belongs to the pseudouridine synthase RluA family.</text>
</comment>
<evidence type="ECO:0000256" key="3">
    <source>
        <dbReference type="ARBA" id="ARBA00010876"/>
    </source>
</evidence>
<evidence type="ECO:0000256" key="6">
    <source>
        <dbReference type="ARBA" id="ARBA00023235"/>
    </source>
</evidence>
<dbReference type="PROSITE" id="PS01129">
    <property type="entry name" value="PSI_RLU"/>
    <property type="match status" value="1"/>
</dbReference>
<gene>
    <name evidence="10" type="ORF">VA613_05435</name>
</gene>
<sequence length="321" mass="36179">MKMKDLEKDSVRRLKIDDGADSQRLDNFLMARLKGVPKSRIYKLVRGGEVRVNGGRVEVSYRLKLGDEVRIPPVRMAAPAQPAAPKLPPSVNRLLPHVLYRDEALIALDKPSGMAVHGGSGVSRGVIEQLRLELPECRYLELVHRLDRETSGVLLVALKRRALTGLHAAMREGRIEKRYLTLVAGRWPNPVQHVKLPLHKRVTDEGEKRVTVRDEGQAAHTIFRRLQQFADFSLLEAELKTGRTHQIRVHTSHLGFPIAGDDKYGDFELNRRLMKQGLKRMFLHAAKLVFDHPITGERLTIEAPLPADLAAFLETLNAQAI</sequence>
<dbReference type="RefSeq" id="WP_324780842.1">
    <property type="nucleotide sequence ID" value="NZ_CP141769.1"/>
</dbReference>
<dbReference type="PROSITE" id="PS50889">
    <property type="entry name" value="S4"/>
    <property type="match status" value="1"/>
</dbReference>